<sequence length="199" mass="22335">PEFDRRVIESLRQPLEEQTVSIARVRASLVFPADFILVAAMNPCPCGNYGHPRKACMCSAHERIRYARKVSGPIIDRIDIFLSVGPVEYEKLGEKRAGVHASDTADVCSRVCRARVVQKARAGVLNSRMRLYDIEHTAPLDDDVREVLQDAARTYDLSARAYHKIIKLARTIADLDNARDIAAGHIMEALSYRQKSDET</sequence>
<evidence type="ECO:0000313" key="3">
    <source>
        <dbReference type="EMBL" id="PIP73418.1"/>
    </source>
</evidence>
<dbReference type="EMBL" id="PCTL01000021">
    <property type="protein sequence ID" value="PIP73418.1"/>
    <property type="molecule type" value="Genomic_DNA"/>
</dbReference>
<dbReference type="PANTHER" id="PTHR32039:SF7">
    <property type="entry name" value="COMPETENCE PROTEIN COMM"/>
    <property type="match status" value="1"/>
</dbReference>
<dbReference type="PANTHER" id="PTHR32039">
    <property type="entry name" value="MAGNESIUM-CHELATASE SUBUNIT CHLI"/>
    <property type="match status" value="1"/>
</dbReference>
<gene>
    <name evidence="3" type="ORF">COW88_02255</name>
</gene>
<dbReference type="Pfam" id="PF01078">
    <property type="entry name" value="Mg_chelatase"/>
    <property type="match status" value="1"/>
</dbReference>
<protein>
    <submittedName>
        <fullName evidence="3">Magnesium chelatase</fullName>
    </submittedName>
</protein>
<evidence type="ECO:0000259" key="1">
    <source>
        <dbReference type="Pfam" id="PF01078"/>
    </source>
</evidence>
<reference evidence="3 4" key="1">
    <citation type="submission" date="2017-09" db="EMBL/GenBank/DDBJ databases">
        <title>Depth-based differentiation of microbial function through sediment-hosted aquifers and enrichment of novel symbionts in the deep terrestrial subsurface.</title>
        <authorList>
            <person name="Probst A.J."/>
            <person name="Ladd B."/>
            <person name="Jarett J.K."/>
            <person name="Geller-Mcgrath D.E."/>
            <person name="Sieber C.M."/>
            <person name="Emerson J.B."/>
            <person name="Anantharaman K."/>
            <person name="Thomas B.C."/>
            <person name="Malmstrom R."/>
            <person name="Stieglmeier M."/>
            <person name="Klingl A."/>
            <person name="Woyke T."/>
            <person name="Ryan C.M."/>
            <person name="Banfield J.F."/>
        </authorList>
    </citation>
    <scope>NUCLEOTIDE SEQUENCE [LARGE SCALE GENOMIC DNA]</scope>
    <source>
        <strain evidence="3">CG22_combo_CG10-13_8_21_14_all_47_15</strain>
    </source>
</reference>
<feature type="domain" description="Magnesium chelatase ChlI-like catalytic" evidence="1">
    <location>
        <begin position="1"/>
        <end position="91"/>
    </location>
</feature>
<feature type="non-terminal residue" evidence="3">
    <location>
        <position position="1"/>
    </location>
</feature>
<dbReference type="SUPFAM" id="SSF52540">
    <property type="entry name" value="P-loop containing nucleoside triphosphate hydrolases"/>
    <property type="match status" value="1"/>
</dbReference>
<dbReference type="Gene3D" id="3.40.50.300">
    <property type="entry name" value="P-loop containing nucleotide triphosphate hydrolases"/>
    <property type="match status" value="1"/>
</dbReference>
<dbReference type="AlphaFoldDB" id="A0A2H0CVG5"/>
<dbReference type="Proteomes" id="UP000230638">
    <property type="component" value="Unassembled WGS sequence"/>
</dbReference>
<feature type="domain" description="Mg chelatase-related protein C-terminal" evidence="2">
    <location>
        <begin position="103"/>
        <end position="193"/>
    </location>
</feature>
<name>A0A2H0CVG5_9BACT</name>
<accession>A0A2H0CVG5</accession>
<proteinExistence type="predicted"/>
<evidence type="ECO:0000313" key="4">
    <source>
        <dbReference type="Proteomes" id="UP000230638"/>
    </source>
</evidence>
<dbReference type="InterPro" id="IPR027417">
    <property type="entry name" value="P-loop_NTPase"/>
</dbReference>
<comment type="caution">
    <text evidence="3">The sequence shown here is derived from an EMBL/GenBank/DDBJ whole genome shotgun (WGS) entry which is preliminary data.</text>
</comment>
<organism evidence="3 4">
    <name type="scientific">Candidatus Lloydbacteria bacterium CG22_combo_CG10-13_8_21_14_all_47_15</name>
    <dbReference type="NCBI Taxonomy" id="1974635"/>
    <lineage>
        <taxon>Bacteria</taxon>
        <taxon>Candidatus Lloydiibacteriota</taxon>
    </lineage>
</organism>
<dbReference type="InterPro" id="IPR000523">
    <property type="entry name" value="Mg_chelatse_chII-like_cat_dom"/>
</dbReference>
<evidence type="ECO:0000259" key="2">
    <source>
        <dbReference type="Pfam" id="PF13335"/>
    </source>
</evidence>
<dbReference type="InterPro" id="IPR025158">
    <property type="entry name" value="Mg_chelat-rel_C"/>
</dbReference>
<dbReference type="GO" id="GO:0005524">
    <property type="term" value="F:ATP binding"/>
    <property type="evidence" value="ECO:0007669"/>
    <property type="project" value="InterPro"/>
</dbReference>
<dbReference type="Pfam" id="PF13335">
    <property type="entry name" value="Mg_chelatase_C"/>
    <property type="match status" value="1"/>
</dbReference>
<dbReference type="InterPro" id="IPR045006">
    <property type="entry name" value="CHLI-like"/>
</dbReference>